<organism evidence="1 2">
    <name type="scientific">Streptomyces spiralis</name>
    <dbReference type="NCBI Taxonomy" id="66376"/>
    <lineage>
        <taxon>Bacteria</taxon>
        <taxon>Bacillati</taxon>
        <taxon>Actinomycetota</taxon>
        <taxon>Actinomycetes</taxon>
        <taxon>Kitasatosporales</taxon>
        <taxon>Streptomycetaceae</taxon>
        <taxon>Streptomyces</taxon>
    </lineage>
</organism>
<dbReference type="AlphaFoldDB" id="A0A919E239"/>
<proteinExistence type="predicted"/>
<comment type="caution">
    <text evidence="1">The sequence shown here is derived from an EMBL/GenBank/DDBJ whole genome shotgun (WGS) entry which is preliminary data.</text>
</comment>
<dbReference type="EMBL" id="BNBC01000061">
    <property type="protein sequence ID" value="GHF11841.1"/>
    <property type="molecule type" value="Genomic_DNA"/>
</dbReference>
<reference evidence="1" key="1">
    <citation type="journal article" date="2014" name="Int. J. Syst. Evol. Microbiol.">
        <title>Complete genome sequence of Corynebacterium casei LMG S-19264T (=DSM 44701T), isolated from a smear-ripened cheese.</title>
        <authorList>
            <consortium name="US DOE Joint Genome Institute (JGI-PGF)"/>
            <person name="Walter F."/>
            <person name="Albersmeier A."/>
            <person name="Kalinowski J."/>
            <person name="Ruckert C."/>
        </authorList>
    </citation>
    <scope>NUCLEOTIDE SEQUENCE</scope>
    <source>
        <strain evidence="1">JCM 3302</strain>
    </source>
</reference>
<dbReference type="Proteomes" id="UP000641386">
    <property type="component" value="Unassembled WGS sequence"/>
</dbReference>
<accession>A0A919E239</accession>
<gene>
    <name evidence="1" type="ORF">GCM10014715_79450</name>
</gene>
<name>A0A919E239_9ACTN</name>
<evidence type="ECO:0000313" key="1">
    <source>
        <dbReference type="EMBL" id="GHF11841.1"/>
    </source>
</evidence>
<keyword evidence="2" id="KW-1185">Reference proteome</keyword>
<evidence type="ECO:0000313" key="2">
    <source>
        <dbReference type="Proteomes" id="UP000641386"/>
    </source>
</evidence>
<protein>
    <submittedName>
        <fullName evidence="1">Uncharacterized protein</fullName>
    </submittedName>
</protein>
<dbReference type="RefSeq" id="WP_229904051.1">
    <property type="nucleotide sequence ID" value="NZ_BNBC01000061.1"/>
</dbReference>
<sequence length="83" mass="8938">MAVVADSRRSRHSDAADKALRELTRTEQAAVESVCRALEVELGPDRARGLPDADPRSASYVIELLPVQTNGRGNDAALRVKAP</sequence>
<reference evidence="1" key="2">
    <citation type="submission" date="2020-09" db="EMBL/GenBank/DDBJ databases">
        <authorList>
            <person name="Sun Q."/>
            <person name="Ohkuma M."/>
        </authorList>
    </citation>
    <scope>NUCLEOTIDE SEQUENCE</scope>
    <source>
        <strain evidence="1">JCM 3302</strain>
    </source>
</reference>